<reference evidence="2" key="2">
    <citation type="journal article" date="2015" name="Fish Shellfish Immunol.">
        <title>Early steps in the European eel (Anguilla anguilla)-Vibrio vulnificus interaction in the gills: Role of the RtxA13 toxin.</title>
        <authorList>
            <person name="Callol A."/>
            <person name="Pajuelo D."/>
            <person name="Ebbesson L."/>
            <person name="Teles M."/>
            <person name="MacKenzie S."/>
            <person name="Amaro C."/>
        </authorList>
    </citation>
    <scope>NUCLEOTIDE SEQUENCE</scope>
</reference>
<evidence type="ECO:0000313" key="2">
    <source>
        <dbReference type="EMBL" id="JAI08231.1"/>
    </source>
</evidence>
<reference evidence="2" key="1">
    <citation type="submission" date="2014-11" db="EMBL/GenBank/DDBJ databases">
        <authorList>
            <person name="Amaro Gonzalez C."/>
        </authorList>
    </citation>
    <scope>NUCLEOTIDE SEQUENCE</scope>
</reference>
<dbReference type="AlphaFoldDB" id="A0A0E9Y265"/>
<protein>
    <submittedName>
        <fullName evidence="2">Uncharacterized protein</fullName>
    </submittedName>
</protein>
<evidence type="ECO:0000256" key="1">
    <source>
        <dbReference type="SAM" id="MobiDB-lite"/>
    </source>
</evidence>
<organism evidence="2">
    <name type="scientific">Anguilla anguilla</name>
    <name type="common">European freshwater eel</name>
    <name type="synonym">Muraena anguilla</name>
    <dbReference type="NCBI Taxonomy" id="7936"/>
    <lineage>
        <taxon>Eukaryota</taxon>
        <taxon>Metazoa</taxon>
        <taxon>Chordata</taxon>
        <taxon>Craniata</taxon>
        <taxon>Vertebrata</taxon>
        <taxon>Euteleostomi</taxon>
        <taxon>Actinopterygii</taxon>
        <taxon>Neopterygii</taxon>
        <taxon>Teleostei</taxon>
        <taxon>Anguilliformes</taxon>
        <taxon>Anguillidae</taxon>
        <taxon>Anguilla</taxon>
    </lineage>
</organism>
<dbReference type="EMBL" id="GBXM01000347">
    <property type="protein sequence ID" value="JAI08231.1"/>
    <property type="molecule type" value="Transcribed_RNA"/>
</dbReference>
<name>A0A0E9Y265_ANGAN</name>
<sequence length="93" mass="10350">MQVKYLAQGYNGSVLPGNRTCDPLGYKANILPIILHCRPDLYIVYINISIEIKTTLTCPAGDKNARNPSDTLNCVSRSPTARHQIVSRRGHQQ</sequence>
<accession>A0A0E9Y265</accession>
<feature type="region of interest" description="Disordered" evidence="1">
    <location>
        <begin position="69"/>
        <end position="93"/>
    </location>
</feature>
<proteinExistence type="predicted"/>
<feature type="compositionally biased region" description="Polar residues" evidence="1">
    <location>
        <begin position="69"/>
        <end position="81"/>
    </location>
</feature>